<evidence type="ECO:0000313" key="1">
    <source>
        <dbReference type="EMBL" id="OCX69307.1"/>
    </source>
</evidence>
<gene>
    <name evidence="1" type="ORF">A6P07_16755</name>
</gene>
<accession>A0A1C2J0M0</accession>
<name>A0A1C2J0M0_ACITH</name>
<dbReference type="STRING" id="930.GCA_002079865_02319"/>
<dbReference type="Proteomes" id="UP000094893">
    <property type="component" value="Unassembled WGS sequence"/>
</dbReference>
<proteinExistence type="predicted"/>
<dbReference type="AlphaFoldDB" id="A0A1C2J0M0"/>
<reference evidence="1 2" key="1">
    <citation type="journal article" date="2016" name="Int. J. Mol. Sci.">
        <title>Comparative genomics of the extreme acidophile Acidithiobacillus thiooxidans reveals intraspecific divergence and niche adaptation.</title>
        <authorList>
            <person name="Zhang X."/>
            <person name="Feng X."/>
            <person name="Tao J."/>
            <person name="Ma L."/>
            <person name="Xiao Y."/>
            <person name="Liang Y."/>
            <person name="Liu X."/>
            <person name="Yin H."/>
        </authorList>
    </citation>
    <scope>NUCLEOTIDE SEQUENCE [LARGE SCALE GENOMIC DNA]</scope>
    <source>
        <strain evidence="1 2">A02</strain>
    </source>
</reference>
<dbReference type="EMBL" id="LWSA01000254">
    <property type="protein sequence ID" value="OCX69307.1"/>
    <property type="molecule type" value="Genomic_DNA"/>
</dbReference>
<organism evidence="1 2">
    <name type="scientific">Acidithiobacillus thiooxidans</name>
    <name type="common">Thiobacillus thiooxidans</name>
    <dbReference type="NCBI Taxonomy" id="930"/>
    <lineage>
        <taxon>Bacteria</taxon>
        <taxon>Pseudomonadati</taxon>
        <taxon>Pseudomonadota</taxon>
        <taxon>Acidithiobacillia</taxon>
        <taxon>Acidithiobacillales</taxon>
        <taxon>Acidithiobacillaceae</taxon>
        <taxon>Acidithiobacillus</taxon>
    </lineage>
</organism>
<sequence length="119" mass="13496">MASSNPVSRSTLKKLLHGRHQDGICLTDGQLRLSSQARARLVQEFTQLLEATPKNGGIKLAQRIAYSITTYLDSMLKKEWDRWQPDIGSNPQPWTEDVDHETFLDATEETDSNMEDFSS</sequence>
<evidence type="ECO:0000313" key="2">
    <source>
        <dbReference type="Proteomes" id="UP000094893"/>
    </source>
</evidence>
<comment type="caution">
    <text evidence="1">The sequence shown here is derived from an EMBL/GenBank/DDBJ whole genome shotgun (WGS) entry which is preliminary data.</text>
</comment>
<protein>
    <submittedName>
        <fullName evidence="1">Uncharacterized protein</fullName>
    </submittedName>
</protein>
<dbReference type="RefSeq" id="WP_024895571.1">
    <property type="nucleotide sequence ID" value="NZ_JABBDW010000354.1"/>
</dbReference>